<dbReference type="CDD" id="cd16917">
    <property type="entry name" value="HATPase_UhpB-NarQ-NarX-like"/>
    <property type="match status" value="1"/>
</dbReference>
<evidence type="ECO:0000256" key="15">
    <source>
        <dbReference type="SAM" id="Coils"/>
    </source>
</evidence>
<evidence type="ECO:0000256" key="11">
    <source>
        <dbReference type="ARBA" id="ARBA00023012"/>
    </source>
</evidence>
<evidence type="ECO:0000313" key="19">
    <source>
        <dbReference type="Proteomes" id="UP000481583"/>
    </source>
</evidence>
<evidence type="ECO:0000256" key="5">
    <source>
        <dbReference type="ARBA" id="ARBA00017322"/>
    </source>
</evidence>
<dbReference type="InterPro" id="IPR003594">
    <property type="entry name" value="HATPase_dom"/>
</dbReference>
<comment type="catalytic activity">
    <reaction evidence="1">
        <text>ATP + protein L-histidine = ADP + protein N-phospho-L-histidine.</text>
        <dbReference type="EC" id="2.7.13.3"/>
    </reaction>
</comment>
<keyword evidence="12" id="KW-0411">Iron-sulfur</keyword>
<evidence type="ECO:0000259" key="17">
    <source>
        <dbReference type="SMART" id="SM00387"/>
    </source>
</evidence>
<dbReference type="Pfam" id="PF07730">
    <property type="entry name" value="HisKA_3"/>
    <property type="match status" value="1"/>
</dbReference>
<dbReference type="AlphaFoldDB" id="A0A6G4U6M5"/>
<dbReference type="GO" id="GO:0000155">
    <property type="term" value="F:phosphorelay sensor kinase activity"/>
    <property type="evidence" value="ECO:0007669"/>
    <property type="project" value="InterPro"/>
</dbReference>
<dbReference type="EC" id="2.7.13.3" evidence="4"/>
<evidence type="ECO:0000256" key="8">
    <source>
        <dbReference type="ARBA" id="ARBA00022679"/>
    </source>
</evidence>
<comment type="function">
    <text evidence="13">Member of the two-component regulatory system NreB/NreC involved in the control of dissimilatory nitrate/nitrite reduction in response to oxygen. NreB functions as a direct oxygen sensor histidine kinase which is autophosphorylated, in the absence of oxygen, probably at the conserved histidine residue, and transfers its phosphate group probably to a conserved aspartate residue of NreC. NreB/NreC activates the expression of the nitrate (narGHJI) and nitrite (nir) reductase operons, as well as the putative nitrate transporter gene narT.</text>
</comment>
<feature type="coiled-coil region" evidence="15">
    <location>
        <begin position="164"/>
        <end position="211"/>
    </location>
</feature>
<accession>A0A6G4U6M5</accession>
<dbReference type="Gene3D" id="3.30.565.10">
    <property type="entry name" value="Histidine kinase-like ATPase, C-terminal domain"/>
    <property type="match status" value="1"/>
</dbReference>
<comment type="cofactor">
    <cofactor evidence="2">
        <name>[4Fe-4S] cluster</name>
        <dbReference type="ChEBI" id="CHEBI:49883"/>
    </cofactor>
</comment>
<dbReference type="InterPro" id="IPR017205">
    <property type="entry name" value="Sig_transdc_His_kinase_ChrS"/>
</dbReference>
<evidence type="ECO:0000256" key="12">
    <source>
        <dbReference type="ARBA" id="ARBA00023014"/>
    </source>
</evidence>
<comment type="caution">
    <text evidence="18">The sequence shown here is derived from an EMBL/GenBank/DDBJ whole genome shotgun (WGS) entry which is preliminary data.</text>
</comment>
<dbReference type="PRINTS" id="PR00344">
    <property type="entry name" value="BCTRLSENSOR"/>
</dbReference>
<feature type="domain" description="Histidine kinase/HSP90-like ATPase" evidence="17">
    <location>
        <begin position="299"/>
        <end position="390"/>
    </location>
</feature>
<evidence type="ECO:0000256" key="7">
    <source>
        <dbReference type="ARBA" id="ARBA00022490"/>
    </source>
</evidence>
<evidence type="ECO:0000256" key="16">
    <source>
        <dbReference type="SAM" id="Phobius"/>
    </source>
</evidence>
<proteinExistence type="predicted"/>
<evidence type="ECO:0000256" key="9">
    <source>
        <dbReference type="ARBA" id="ARBA00022777"/>
    </source>
</evidence>
<protein>
    <recommendedName>
        <fullName evidence="5">Oxygen sensor histidine kinase NreB</fullName>
        <ecNumber evidence="4">2.7.13.3</ecNumber>
    </recommendedName>
    <alternativeName>
        <fullName evidence="14">Nitrogen regulation protein B</fullName>
    </alternativeName>
</protein>
<evidence type="ECO:0000256" key="2">
    <source>
        <dbReference type="ARBA" id="ARBA00001966"/>
    </source>
</evidence>
<reference evidence="18 19" key="1">
    <citation type="submission" date="2020-02" db="EMBL/GenBank/DDBJ databases">
        <title>Whole-genome analyses of novel actinobacteria.</title>
        <authorList>
            <person name="Sahin N."/>
        </authorList>
    </citation>
    <scope>NUCLEOTIDE SEQUENCE [LARGE SCALE GENOMIC DNA]</scope>
    <source>
        <strain evidence="18 19">A7024</strain>
    </source>
</reference>
<keyword evidence="11" id="KW-0902">Two-component regulatory system</keyword>
<evidence type="ECO:0000256" key="6">
    <source>
        <dbReference type="ARBA" id="ARBA00022485"/>
    </source>
</evidence>
<keyword evidence="15" id="KW-0175">Coiled coil</keyword>
<evidence type="ECO:0000256" key="10">
    <source>
        <dbReference type="ARBA" id="ARBA00023004"/>
    </source>
</evidence>
<feature type="transmembrane region" description="Helical" evidence="16">
    <location>
        <begin position="44"/>
        <end position="61"/>
    </location>
</feature>
<keyword evidence="19" id="KW-1185">Reference proteome</keyword>
<keyword evidence="6" id="KW-0479">Metal-binding</keyword>
<dbReference type="Proteomes" id="UP000481583">
    <property type="component" value="Unassembled WGS sequence"/>
</dbReference>
<feature type="transmembrane region" description="Helical" evidence="16">
    <location>
        <begin position="12"/>
        <end position="32"/>
    </location>
</feature>
<keyword evidence="16" id="KW-0812">Transmembrane</keyword>
<feature type="transmembrane region" description="Helical" evidence="16">
    <location>
        <begin position="110"/>
        <end position="130"/>
    </location>
</feature>
<feature type="transmembrane region" description="Helical" evidence="16">
    <location>
        <begin position="73"/>
        <end position="90"/>
    </location>
</feature>
<dbReference type="Gene3D" id="1.20.5.1930">
    <property type="match status" value="1"/>
</dbReference>
<dbReference type="InterPro" id="IPR004358">
    <property type="entry name" value="Sig_transdc_His_kin-like_C"/>
</dbReference>
<keyword evidence="9 18" id="KW-0418">Kinase</keyword>
<dbReference type="SUPFAM" id="SSF55874">
    <property type="entry name" value="ATPase domain of HSP90 chaperone/DNA topoisomerase II/histidine kinase"/>
    <property type="match status" value="1"/>
</dbReference>
<comment type="subcellular location">
    <subcellularLocation>
        <location evidence="3">Cytoplasm</location>
    </subcellularLocation>
</comment>
<evidence type="ECO:0000256" key="14">
    <source>
        <dbReference type="ARBA" id="ARBA00030800"/>
    </source>
</evidence>
<dbReference type="PANTHER" id="PTHR24421">
    <property type="entry name" value="NITRATE/NITRITE SENSOR PROTEIN NARX-RELATED"/>
    <property type="match status" value="1"/>
</dbReference>
<organism evidence="18 19">
    <name type="scientific">Streptomyces coryli</name>
    <dbReference type="NCBI Taxonomy" id="1128680"/>
    <lineage>
        <taxon>Bacteria</taxon>
        <taxon>Bacillati</taxon>
        <taxon>Actinomycetota</taxon>
        <taxon>Actinomycetes</taxon>
        <taxon>Kitasatosporales</taxon>
        <taxon>Streptomycetaceae</taxon>
        <taxon>Streptomyces</taxon>
    </lineage>
</organism>
<keyword evidence="10" id="KW-0408">Iron</keyword>
<evidence type="ECO:0000256" key="13">
    <source>
        <dbReference type="ARBA" id="ARBA00024827"/>
    </source>
</evidence>
<dbReference type="GO" id="GO:0005737">
    <property type="term" value="C:cytoplasm"/>
    <property type="evidence" value="ECO:0007669"/>
    <property type="project" value="UniProtKB-SubCell"/>
</dbReference>
<keyword evidence="7" id="KW-0963">Cytoplasm</keyword>
<gene>
    <name evidence="18" type="ORF">G5C51_28815</name>
</gene>
<dbReference type="PIRSF" id="PIRSF037434">
    <property type="entry name" value="STHK_ChrS"/>
    <property type="match status" value="1"/>
</dbReference>
<dbReference type="GO" id="GO:0046983">
    <property type="term" value="F:protein dimerization activity"/>
    <property type="evidence" value="ECO:0007669"/>
    <property type="project" value="InterPro"/>
</dbReference>
<dbReference type="Pfam" id="PF02518">
    <property type="entry name" value="HATPase_c"/>
    <property type="match status" value="1"/>
</dbReference>
<evidence type="ECO:0000256" key="3">
    <source>
        <dbReference type="ARBA" id="ARBA00004496"/>
    </source>
</evidence>
<keyword evidence="16" id="KW-0472">Membrane</keyword>
<dbReference type="GO" id="GO:0051539">
    <property type="term" value="F:4 iron, 4 sulfur cluster binding"/>
    <property type="evidence" value="ECO:0007669"/>
    <property type="project" value="UniProtKB-KW"/>
</dbReference>
<dbReference type="PANTHER" id="PTHR24421:SF62">
    <property type="entry name" value="SENSORY TRANSDUCTION HISTIDINE KINASE"/>
    <property type="match status" value="1"/>
</dbReference>
<dbReference type="EMBL" id="JAAKZV010000169">
    <property type="protein sequence ID" value="NGN67889.1"/>
    <property type="molecule type" value="Genomic_DNA"/>
</dbReference>
<keyword evidence="6" id="KW-0004">4Fe-4S</keyword>
<dbReference type="InterPro" id="IPR036890">
    <property type="entry name" value="HATPase_C_sf"/>
</dbReference>
<dbReference type="InterPro" id="IPR050482">
    <property type="entry name" value="Sensor_HK_TwoCompSys"/>
</dbReference>
<dbReference type="InterPro" id="IPR011712">
    <property type="entry name" value="Sig_transdc_His_kin_sub3_dim/P"/>
</dbReference>
<evidence type="ECO:0000313" key="18">
    <source>
        <dbReference type="EMBL" id="NGN67889.1"/>
    </source>
</evidence>
<evidence type="ECO:0000256" key="4">
    <source>
        <dbReference type="ARBA" id="ARBA00012438"/>
    </source>
</evidence>
<evidence type="ECO:0000256" key="1">
    <source>
        <dbReference type="ARBA" id="ARBA00000085"/>
    </source>
</evidence>
<dbReference type="SMART" id="SM00387">
    <property type="entry name" value="HATPase_c"/>
    <property type="match status" value="1"/>
</dbReference>
<dbReference type="GO" id="GO:0016020">
    <property type="term" value="C:membrane"/>
    <property type="evidence" value="ECO:0007669"/>
    <property type="project" value="InterPro"/>
</dbReference>
<dbReference type="RefSeq" id="WP_165241321.1">
    <property type="nucleotide sequence ID" value="NZ_JAAKZV010000169.1"/>
</dbReference>
<feature type="transmembrane region" description="Helical" evidence="16">
    <location>
        <begin position="142"/>
        <end position="161"/>
    </location>
</feature>
<name>A0A6G4U6M5_9ACTN</name>
<keyword evidence="8" id="KW-0808">Transferase</keyword>
<keyword evidence="16" id="KW-1133">Transmembrane helix</keyword>
<sequence>MMQRPQRGDPFWIWMLHGWEAFSWAIIGLLILQTTLGSAPAPEKYGSLALMGILALGWVVVRARPNRPPGAGYAYLALLVLVVGSLAYLRDGFGVLYTLALPQFVIFANGVRSAIVSSGLGALAITVGGLTREGWTTGNVTANVISSLAVYAVSITLTLLTPRALEIRDERAQLRKQLAGAEAEVADLQRRQGAAEERERLAREIHDTLAQGFASIIVLAEAARTGLATDSVRSAQQLTSIEQTARENLAEARALVGSGARSAAPGASADALRRTLDRFTEDTGIAVSAELPDLDLDQPTRIALLRCTQESLANVRKHADASAVGVVLTAGPDAVELEITDDGRGFLVAEAAGFGLDGMRRRLAELGGELTVTSSPGDGTRVLAVLPAKLPAKGSPA</sequence>